<dbReference type="PANTHER" id="PTHR21321">
    <property type="entry name" value="PNAS-3 RELATED"/>
    <property type="match status" value="1"/>
</dbReference>
<dbReference type="CDD" id="cd05790">
    <property type="entry name" value="S1_Rrp40"/>
    <property type="match status" value="1"/>
</dbReference>
<dbReference type="STRING" id="658196.A0A397TUY0"/>
<dbReference type="SUPFAM" id="SSF50249">
    <property type="entry name" value="Nucleic acid-binding proteins"/>
    <property type="match status" value="1"/>
</dbReference>
<comment type="similarity">
    <text evidence="2">Belongs to the RRP40 family.</text>
</comment>
<evidence type="ECO:0000313" key="9">
    <source>
        <dbReference type="EMBL" id="RIA98694.1"/>
    </source>
</evidence>
<name>A0A397TUY0_9GLOM</name>
<dbReference type="GO" id="GO:0000177">
    <property type="term" value="C:cytoplasmic exosome (RNase complex)"/>
    <property type="evidence" value="ECO:0007669"/>
    <property type="project" value="TreeGrafter"/>
</dbReference>
<dbReference type="FunFam" id="2.40.50.140:FF:000112">
    <property type="entry name" value="Exosome complex component RRP40"/>
    <property type="match status" value="1"/>
</dbReference>
<dbReference type="InterPro" id="IPR026699">
    <property type="entry name" value="Exosome_RNA_bind1/RRP40/RRP4"/>
</dbReference>
<evidence type="ECO:0000256" key="4">
    <source>
        <dbReference type="ARBA" id="ARBA00022835"/>
    </source>
</evidence>
<dbReference type="GO" id="GO:0000467">
    <property type="term" value="P:exonucleolytic trimming to generate mature 3'-end of 5.8S rRNA from tricistronic rRNA transcript (SSU-rRNA, 5.8S rRNA, LSU-rRNA)"/>
    <property type="evidence" value="ECO:0007669"/>
    <property type="project" value="TreeGrafter"/>
</dbReference>
<dbReference type="Pfam" id="PF18311">
    <property type="entry name" value="Rrp40_N"/>
    <property type="match status" value="1"/>
</dbReference>
<dbReference type="GO" id="GO:0000176">
    <property type="term" value="C:nuclear exosome (RNase complex)"/>
    <property type="evidence" value="ECO:0007669"/>
    <property type="project" value="TreeGrafter"/>
</dbReference>
<dbReference type="SUPFAM" id="SSF110324">
    <property type="entry name" value="Ribosomal L27 protein-like"/>
    <property type="match status" value="1"/>
</dbReference>
<evidence type="ECO:0000256" key="3">
    <source>
        <dbReference type="ARBA" id="ARBA00022552"/>
    </source>
</evidence>
<evidence type="ECO:0000259" key="8">
    <source>
        <dbReference type="Pfam" id="PF18311"/>
    </source>
</evidence>
<keyword evidence="5" id="KW-0694">RNA-binding</keyword>
<dbReference type="AlphaFoldDB" id="A0A397TUY0"/>
<evidence type="ECO:0000256" key="1">
    <source>
        <dbReference type="ARBA" id="ARBA00004604"/>
    </source>
</evidence>
<feature type="domain" description="Exosome complex exonuclease Rrp40 N-terminal" evidence="8">
    <location>
        <begin position="27"/>
        <end position="65"/>
    </location>
</feature>
<dbReference type="InterPro" id="IPR041054">
    <property type="entry name" value="Rrp40_N_euk"/>
</dbReference>
<dbReference type="GO" id="GO:0005730">
    <property type="term" value="C:nucleolus"/>
    <property type="evidence" value="ECO:0007669"/>
    <property type="project" value="UniProtKB-SubCell"/>
</dbReference>
<dbReference type="GO" id="GO:0003723">
    <property type="term" value="F:RNA binding"/>
    <property type="evidence" value="ECO:0007669"/>
    <property type="project" value="UniProtKB-KW"/>
</dbReference>
<gene>
    <name evidence="9" type="ORF">C1645_749004</name>
</gene>
<dbReference type="PANTHER" id="PTHR21321:SF1">
    <property type="entry name" value="EXOSOME COMPLEX COMPONENT RRP40"/>
    <property type="match status" value="1"/>
</dbReference>
<dbReference type="GO" id="GO:0071038">
    <property type="term" value="P:TRAMP-dependent tRNA surveillance pathway"/>
    <property type="evidence" value="ECO:0007669"/>
    <property type="project" value="TreeGrafter"/>
</dbReference>
<keyword evidence="4" id="KW-0271">Exosome</keyword>
<evidence type="ECO:0000256" key="2">
    <source>
        <dbReference type="ARBA" id="ARBA00007841"/>
    </source>
</evidence>
<accession>A0A397TUY0</accession>
<keyword evidence="3" id="KW-0698">rRNA processing</keyword>
<evidence type="ECO:0000259" key="7">
    <source>
        <dbReference type="Pfam" id="PF15985"/>
    </source>
</evidence>
<organism evidence="9 10">
    <name type="scientific">Glomus cerebriforme</name>
    <dbReference type="NCBI Taxonomy" id="658196"/>
    <lineage>
        <taxon>Eukaryota</taxon>
        <taxon>Fungi</taxon>
        <taxon>Fungi incertae sedis</taxon>
        <taxon>Mucoromycota</taxon>
        <taxon>Glomeromycotina</taxon>
        <taxon>Glomeromycetes</taxon>
        <taxon>Glomerales</taxon>
        <taxon>Glomeraceae</taxon>
        <taxon>Glomus</taxon>
    </lineage>
</organism>
<dbReference type="GO" id="GO:0034475">
    <property type="term" value="P:U4 snRNA 3'-end processing"/>
    <property type="evidence" value="ECO:0007669"/>
    <property type="project" value="TreeGrafter"/>
</dbReference>
<dbReference type="Pfam" id="PF21262">
    <property type="entry name" value="RRP40_S1"/>
    <property type="match status" value="1"/>
</dbReference>
<feature type="domain" description="K Homology" evidence="7">
    <location>
        <begin position="154"/>
        <end position="204"/>
    </location>
</feature>
<dbReference type="InterPro" id="IPR012340">
    <property type="entry name" value="NA-bd_OB-fold"/>
</dbReference>
<keyword evidence="10" id="KW-1185">Reference proteome</keyword>
<comment type="subcellular location">
    <subcellularLocation>
        <location evidence="1">Nucleus</location>
        <location evidence="1">Nucleolus</location>
    </subcellularLocation>
</comment>
<dbReference type="Gene3D" id="3.30.1370.10">
    <property type="entry name" value="K Homology domain, type 1"/>
    <property type="match status" value="1"/>
</dbReference>
<dbReference type="SUPFAM" id="SSF54791">
    <property type="entry name" value="Eukaryotic type KH-domain (KH-domain type I)"/>
    <property type="match status" value="1"/>
</dbReference>
<dbReference type="EMBL" id="QKYT01000012">
    <property type="protein sequence ID" value="RIA98694.1"/>
    <property type="molecule type" value="Genomic_DNA"/>
</dbReference>
<comment type="caution">
    <text evidence="9">The sequence shown here is derived from an EMBL/GenBank/DDBJ whole genome shotgun (WGS) entry which is preliminary data.</text>
</comment>
<dbReference type="InterPro" id="IPR037319">
    <property type="entry name" value="Rrp40_S1"/>
</dbReference>
<evidence type="ECO:0000256" key="5">
    <source>
        <dbReference type="ARBA" id="ARBA00022884"/>
    </source>
</evidence>
<dbReference type="Proteomes" id="UP000265703">
    <property type="component" value="Unassembled WGS sequence"/>
</dbReference>
<dbReference type="InterPro" id="IPR036612">
    <property type="entry name" value="KH_dom_type_1_sf"/>
</dbReference>
<evidence type="ECO:0000256" key="6">
    <source>
        <dbReference type="ARBA" id="ARBA00030615"/>
    </source>
</evidence>
<dbReference type="GO" id="GO:0071034">
    <property type="term" value="P:CUT catabolic process"/>
    <property type="evidence" value="ECO:0007669"/>
    <property type="project" value="TreeGrafter"/>
</dbReference>
<dbReference type="Gene3D" id="2.40.50.100">
    <property type="match status" value="1"/>
</dbReference>
<dbReference type="Gene3D" id="2.40.50.140">
    <property type="entry name" value="Nucleic acid-binding proteins"/>
    <property type="match status" value="1"/>
</dbReference>
<dbReference type="GO" id="GO:0071035">
    <property type="term" value="P:nuclear polyadenylation-dependent rRNA catabolic process"/>
    <property type="evidence" value="ECO:0007669"/>
    <property type="project" value="TreeGrafter"/>
</dbReference>
<sequence>MEIDLEKPELKVVLPGDPINVTKKENIKLGPGLTQTQDSIICIKAGILNHTSVKNKWWVENNQRRYIPAEKESVIGTVTYKGGEFYRLDIGSAHQAILPILAFENANKKNRPNLNIGSLIYARISLANKDMEPELTCVNPESNKADGYGELKGGFVIKCSLRYCRRFFSGEIELISLLELLQKKKDFEMAIGMNGRIWITSTSIKDTIFCCNVIKGAENLNCSDINKVANSLGI</sequence>
<dbReference type="Pfam" id="PF15985">
    <property type="entry name" value="KH_6"/>
    <property type="match status" value="1"/>
</dbReference>
<dbReference type="InterPro" id="IPR004088">
    <property type="entry name" value="KH_dom_type_1"/>
</dbReference>
<protein>
    <recommendedName>
        <fullName evidence="6">Ribosomal RNA-processing protein 40</fullName>
    </recommendedName>
</protein>
<dbReference type="GO" id="GO:0071051">
    <property type="term" value="P:poly(A)-dependent snoRNA 3'-end processing"/>
    <property type="evidence" value="ECO:0007669"/>
    <property type="project" value="TreeGrafter"/>
</dbReference>
<reference evidence="9 10" key="1">
    <citation type="submission" date="2018-06" db="EMBL/GenBank/DDBJ databases">
        <title>Comparative genomics reveals the genomic features of Rhizophagus irregularis, R. cerebriforme, R. diaphanum and Gigaspora rosea, and their symbiotic lifestyle signature.</title>
        <authorList>
            <person name="Morin E."/>
            <person name="San Clemente H."/>
            <person name="Chen E.C.H."/>
            <person name="De La Providencia I."/>
            <person name="Hainaut M."/>
            <person name="Kuo A."/>
            <person name="Kohler A."/>
            <person name="Murat C."/>
            <person name="Tang N."/>
            <person name="Roy S."/>
            <person name="Loubradou J."/>
            <person name="Henrissat B."/>
            <person name="Grigoriev I.V."/>
            <person name="Corradi N."/>
            <person name="Roux C."/>
            <person name="Martin F.M."/>
        </authorList>
    </citation>
    <scope>NUCLEOTIDE SEQUENCE [LARGE SCALE GENOMIC DNA]</scope>
    <source>
        <strain evidence="9 10">DAOM 227022</strain>
    </source>
</reference>
<dbReference type="OrthoDB" id="340500at2759"/>
<proteinExistence type="inferred from homology"/>
<evidence type="ECO:0000313" key="10">
    <source>
        <dbReference type="Proteomes" id="UP000265703"/>
    </source>
</evidence>